<dbReference type="InterPro" id="IPR003615">
    <property type="entry name" value="HNH_nuc"/>
</dbReference>
<dbReference type="GO" id="GO:0003676">
    <property type="term" value="F:nucleic acid binding"/>
    <property type="evidence" value="ECO:0007669"/>
    <property type="project" value="InterPro"/>
</dbReference>
<dbReference type="Gene3D" id="1.10.30.50">
    <property type="match status" value="1"/>
</dbReference>
<dbReference type="GO" id="GO:0004519">
    <property type="term" value="F:endonuclease activity"/>
    <property type="evidence" value="ECO:0007669"/>
    <property type="project" value="UniProtKB-KW"/>
</dbReference>
<reference evidence="2" key="1">
    <citation type="submission" date="2019-03" db="EMBL/GenBank/DDBJ databases">
        <title>Lake Tanganyika Metagenome-Assembled Genomes (MAGs).</title>
        <authorList>
            <person name="Tran P."/>
        </authorList>
    </citation>
    <scope>NUCLEOTIDE SEQUENCE</scope>
    <source>
        <strain evidence="2">K_DeepCast_65m_m2_066</strain>
    </source>
</reference>
<dbReference type="InterPro" id="IPR002711">
    <property type="entry name" value="HNH"/>
</dbReference>
<evidence type="ECO:0000259" key="1">
    <source>
        <dbReference type="SMART" id="SM00507"/>
    </source>
</evidence>
<name>A0A938B4Q8_UNCTE</name>
<dbReference type="AlphaFoldDB" id="A0A938B4Q8"/>
<organism evidence="2 3">
    <name type="scientific">Tectimicrobiota bacterium</name>
    <dbReference type="NCBI Taxonomy" id="2528274"/>
    <lineage>
        <taxon>Bacteria</taxon>
        <taxon>Pseudomonadati</taxon>
        <taxon>Nitrospinota/Tectimicrobiota group</taxon>
        <taxon>Candidatus Tectimicrobiota</taxon>
    </lineage>
</organism>
<keyword evidence="2" id="KW-0540">Nuclease</keyword>
<dbReference type="PANTHER" id="PTHR33877:SF1">
    <property type="entry name" value="TYPE IV METHYL-DIRECTED RESTRICTION ENZYME ECOKMCRA"/>
    <property type="match status" value="1"/>
</dbReference>
<protein>
    <submittedName>
        <fullName evidence="2">HNH endonuclease</fullName>
    </submittedName>
</protein>
<dbReference type="CDD" id="cd00085">
    <property type="entry name" value="HNHc"/>
    <property type="match status" value="1"/>
</dbReference>
<sequence>MNRYVSDALRRLVSARAEQLCEYCLIDSADTFFGGEVDHIISVKHGGATALDNLAYTCQPCNRNKGSDLGSIDWPSGHLVRFFHPRTDRWADHFRLHGARISPLTTIGEVTARILDFNGEERLQERHGLIAQRRYPSPAARARMHQ</sequence>
<accession>A0A938B4Q8</accession>
<keyword evidence="2" id="KW-0378">Hydrolase</keyword>
<dbReference type="GO" id="GO:0008270">
    <property type="term" value="F:zinc ion binding"/>
    <property type="evidence" value="ECO:0007669"/>
    <property type="project" value="InterPro"/>
</dbReference>
<dbReference type="InterPro" id="IPR052892">
    <property type="entry name" value="NA-targeting_endonuclease"/>
</dbReference>
<evidence type="ECO:0000313" key="3">
    <source>
        <dbReference type="Proteomes" id="UP000712673"/>
    </source>
</evidence>
<comment type="caution">
    <text evidence="2">The sequence shown here is derived from an EMBL/GenBank/DDBJ whole genome shotgun (WGS) entry which is preliminary data.</text>
</comment>
<dbReference type="Proteomes" id="UP000712673">
    <property type="component" value="Unassembled WGS sequence"/>
</dbReference>
<dbReference type="PANTHER" id="PTHR33877">
    <property type="entry name" value="SLL1193 PROTEIN"/>
    <property type="match status" value="1"/>
</dbReference>
<evidence type="ECO:0000313" key="2">
    <source>
        <dbReference type="EMBL" id="MBM3224895.1"/>
    </source>
</evidence>
<feature type="domain" description="HNH nuclease" evidence="1">
    <location>
        <begin position="8"/>
        <end position="63"/>
    </location>
</feature>
<gene>
    <name evidence="2" type="ORF">FJZ47_13980</name>
</gene>
<dbReference type="SMART" id="SM00507">
    <property type="entry name" value="HNHc"/>
    <property type="match status" value="1"/>
</dbReference>
<dbReference type="EMBL" id="VGLS01000431">
    <property type="protein sequence ID" value="MBM3224895.1"/>
    <property type="molecule type" value="Genomic_DNA"/>
</dbReference>
<proteinExistence type="predicted"/>
<dbReference type="Pfam" id="PF01844">
    <property type="entry name" value="HNH"/>
    <property type="match status" value="1"/>
</dbReference>
<keyword evidence="2" id="KW-0255">Endonuclease</keyword>